<dbReference type="InterPro" id="IPR007320">
    <property type="entry name" value="PDCD2_C"/>
</dbReference>
<evidence type="ECO:0000259" key="1">
    <source>
        <dbReference type="Pfam" id="PF04194"/>
    </source>
</evidence>
<dbReference type="PANTHER" id="PTHR46421:SF1">
    <property type="entry name" value="PROGRAMMED CELL DEATH PROTEIN 2-LIKE"/>
    <property type="match status" value="1"/>
</dbReference>
<dbReference type="Pfam" id="PF04194">
    <property type="entry name" value="PDCD2_C"/>
    <property type="match status" value="1"/>
</dbReference>
<dbReference type="Proteomes" id="UP001178461">
    <property type="component" value="Chromosome 8"/>
</dbReference>
<feature type="domain" description="Programmed cell death protein 2 C-terminal" evidence="1">
    <location>
        <begin position="274"/>
        <end position="377"/>
    </location>
</feature>
<name>A0AA35KQN2_9SAUR</name>
<proteinExistence type="predicted"/>
<dbReference type="AlphaFoldDB" id="A0AA35KQN2"/>
<accession>A0AA35KQN2</accession>
<evidence type="ECO:0000313" key="2">
    <source>
        <dbReference type="EMBL" id="CAI5781954.1"/>
    </source>
</evidence>
<organism evidence="2 3">
    <name type="scientific">Podarcis lilfordi</name>
    <name type="common">Lilford's wall lizard</name>
    <dbReference type="NCBI Taxonomy" id="74358"/>
    <lineage>
        <taxon>Eukaryota</taxon>
        <taxon>Metazoa</taxon>
        <taxon>Chordata</taxon>
        <taxon>Craniata</taxon>
        <taxon>Vertebrata</taxon>
        <taxon>Euteleostomi</taxon>
        <taxon>Lepidosauria</taxon>
        <taxon>Squamata</taxon>
        <taxon>Bifurcata</taxon>
        <taxon>Unidentata</taxon>
        <taxon>Episquamata</taxon>
        <taxon>Laterata</taxon>
        <taxon>Lacertibaenia</taxon>
        <taxon>Lacertidae</taxon>
        <taxon>Podarcis</taxon>
    </lineage>
</organism>
<dbReference type="PANTHER" id="PTHR46421">
    <property type="entry name" value="PROGRAMMED CELL DEATH PROTEIN 2-LIKE"/>
    <property type="match status" value="1"/>
</dbReference>
<dbReference type="EMBL" id="OX395133">
    <property type="protein sequence ID" value="CAI5781954.1"/>
    <property type="molecule type" value="Genomic_DNA"/>
</dbReference>
<protein>
    <submittedName>
        <fullName evidence="2">Cell death 2-like isoform X1</fullName>
    </submittedName>
</protein>
<sequence>MAAGAASPPAPPVLLGLRDAAVPPTGSCQGGLLQLHGAASKVGGSADCVPSVTLVHPACEVCKAGLAHIVQIYCPLEGSPFHRIINVFACTMKSCWGNSKSWKVLRSQYLQVQGKEMQDCKWKQKQECLLAAKDWCEEADDWGEGSEAAASEYTTGHSRDLLAVSDSLLREGDCAAQFQGLSLEAPPSASHPLHSHNPPGEEQIIPSCVPEFQPYYISVVEEDDFLCYEDTGHAQRLLKEYQQREGLDLEQLMLESYASDGEKYEKSEAEKRHQVFLKFMKRISLCPEQILRYSWGGQPLFITCPSTDIGSAAPPCNICKSKRIFEFQLMPTLVSMLKTRVDDVSVEFGTALVYTCEKSCWPANQPTALEEFIFVQEDPDQKLFK</sequence>
<gene>
    <name evidence="2" type="ORF">PODLI_1B023379</name>
</gene>
<dbReference type="InterPro" id="IPR052815">
    <property type="entry name" value="PDCD2-like_regulator"/>
</dbReference>
<dbReference type="GO" id="GO:0006915">
    <property type="term" value="P:apoptotic process"/>
    <property type="evidence" value="ECO:0007669"/>
    <property type="project" value="TreeGrafter"/>
</dbReference>
<keyword evidence="3" id="KW-1185">Reference proteome</keyword>
<evidence type="ECO:0000313" key="3">
    <source>
        <dbReference type="Proteomes" id="UP001178461"/>
    </source>
</evidence>
<reference evidence="2" key="1">
    <citation type="submission" date="2022-12" db="EMBL/GenBank/DDBJ databases">
        <authorList>
            <person name="Alioto T."/>
            <person name="Alioto T."/>
            <person name="Gomez Garrido J."/>
        </authorList>
    </citation>
    <scope>NUCLEOTIDE SEQUENCE</scope>
</reference>
<dbReference type="GO" id="GO:0005737">
    <property type="term" value="C:cytoplasm"/>
    <property type="evidence" value="ECO:0007669"/>
    <property type="project" value="InterPro"/>
</dbReference>